<dbReference type="Proteomes" id="UP000271098">
    <property type="component" value="Unassembled WGS sequence"/>
</dbReference>
<dbReference type="GO" id="GO:0042626">
    <property type="term" value="F:ATPase-coupled transmembrane transporter activity"/>
    <property type="evidence" value="ECO:0007669"/>
    <property type="project" value="TreeGrafter"/>
</dbReference>
<dbReference type="InterPro" id="IPR039421">
    <property type="entry name" value="Type_1_exporter"/>
</dbReference>
<dbReference type="Pfam" id="PF00005">
    <property type="entry name" value="ABC_tran"/>
    <property type="match status" value="1"/>
</dbReference>
<dbReference type="OrthoDB" id="6500128at2759"/>
<proteinExistence type="predicted"/>
<evidence type="ECO:0000313" key="2">
    <source>
        <dbReference type="EMBL" id="VDN37537.1"/>
    </source>
</evidence>
<dbReference type="AlphaFoldDB" id="A0A183EJH7"/>
<dbReference type="SUPFAM" id="SSF52540">
    <property type="entry name" value="P-loop containing nucleoside triphosphate hydrolases"/>
    <property type="match status" value="1"/>
</dbReference>
<dbReference type="InterPro" id="IPR027417">
    <property type="entry name" value="P-loop_NTPase"/>
</dbReference>
<organism evidence="4">
    <name type="scientific">Gongylonema pulchrum</name>
    <dbReference type="NCBI Taxonomy" id="637853"/>
    <lineage>
        <taxon>Eukaryota</taxon>
        <taxon>Metazoa</taxon>
        <taxon>Ecdysozoa</taxon>
        <taxon>Nematoda</taxon>
        <taxon>Chromadorea</taxon>
        <taxon>Rhabditida</taxon>
        <taxon>Spirurina</taxon>
        <taxon>Spiruromorpha</taxon>
        <taxon>Spiruroidea</taxon>
        <taxon>Gongylonematidae</taxon>
        <taxon>Gongylonema</taxon>
    </lineage>
</organism>
<keyword evidence="3" id="KW-1185">Reference proteome</keyword>
<name>A0A183EJH7_9BILA</name>
<accession>A0A183EJH7</accession>
<dbReference type="InterPro" id="IPR003439">
    <property type="entry name" value="ABC_transporter-like_ATP-bd"/>
</dbReference>
<dbReference type="WBParaSite" id="GPUH_0002114301-mRNA-1">
    <property type="protein sequence ID" value="GPUH_0002114301-mRNA-1"/>
    <property type="gene ID" value="GPUH_0002114301"/>
</dbReference>
<reference evidence="4" key="1">
    <citation type="submission" date="2016-06" db="UniProtKB">
        <authorList>
            <consortium name="WormBaseParasite"/>
        </authorList>
    </citation>
    <scope>IDENTIFICATION</scope>
</reference>
<evidence type="ECO:0000313" key="3">
    <source>
        <dbReference type="Proteomes" id="UP000271098"/>
    </source>
</evidence>
<dbReference type="EMBL" id="UYRT01091877">
    <property type="protein sequence ID" value="VDN37537.1"/>
    <property type="molecule type" value="Genomic_DNA"/>
</dbReference>
<feature type="domain" description="ABC transporter" evidence="1">
    <location>
        <begin position="21"/>
        <end position="64"/>
    </location>
</feature>
<reference evidence="2 3" key="2">
    <citation type="submission" date="2018-11" db="EMBL/GenBank/DDBJ databases">
        <authorList>
            <consortium name="Pathogen Informatics"/>
        </authorList>
    </citation>
    <scope>NUCLEOTIDE SEQUENCE [LARGE SCALE GENOMIC DNA]</scope>
</reference>
<evidence type="ECO:0000259" key="1">
    <source>
        <dbReference type="Pfam" id="PF00005"/>
    </source>
</evidence>
<evidence type="ECO:0000313" key="4">
    <source>
        <dbReference type="WBParaSite" id="GPUH_0002114301-mRNA-1"/>
    </source>
</evidence>
<dbReference type="PANTHER" id="PTHR24221:SF654">
    <property type="entry name" value="ATP-BINDING CASSETTE SUB-FAMILY B MEMBER 6"/>
    <property type="match status" value="1"/>
</dbReference>
<sequence>MGMEKPALTDHQWTTGCQVVLRGVSFTVSAGEHLAIVGPSGSGKSTLTALMLRFYDPTSGHLSVFFLVDHRTPKQISAVQYMPSRYQ</sequence>
<dbReference type="Gene3D" id="3.40.50.300">
    <property type="entry name" value="P-loop containing nucleotide triphosphate hydrolases"/>
    <property type="match status" value="1"/>
</dbReference>
<dbReference type="PANTHER" id="PTHR24221">
    <property type="entry name" value="ATP-BINDING CASSETTE SUB-FAMILY B"/>
    <property type="match status" value="1"/>
</dbReference>
<dbReference type="GO" id="GO:0016887">
    <property type="term" value="F:ATP hydrolysis activity"/>
    <property type="evidence" value="ECO:0007669"/>
    <property type="project" value="InterPro"/>
</dbReference>
<protein>
    <submittedName>
        <fullName evidence="4">ABC transporter domain-containing protein</fullName>
    </submittedName>
</protein>
<gene>
    <name evidence="2" type="ORF">GPUH_LOCUS21118</name>
</gene>
<dbReference type="GO" id="GO:0005524">
    <property type="term" value="F:ATP binding"/>
    <property type="evidence" value="ECO:0007669"/>
    <property type="project" value="InterPro"/>
</dbReference>